<evidence type="ECO:0000313" key="1">
    <source>
        <dbReference type="EnsemblFungi" id="FOXG_17573P0"/>
    </source>
</evidence>
<accession>A0A0C4DJC3</accession>
<reference evidence="2" key="1">
    <citation type="journal article" date="2012" name="Mol. Plant Microbe Interact.">
        <title>A highly conserved effector in Fusarium oxysporum is required for full virulence on Arabidopsis.</title>
        <authorList>
            <person name="Thatcher L.F."/>
            <person name="Gardiner D.M."/>
            <person name="Kazan K."/>
            <person name="Manners J."/>
        </authorList>
    </citation>
    <scope>NUCLEOTIDE SEQUENCE [LARGE SCALE GENOMIC DNA]</scope>
    <source>
        <strain evidence="2">Fo5176</strain>
    </source>
</reference>
<reference evidence="1" key="2">
    <citation type="submission" date="2025-08" db="UniProtKB">
        <authorList>
            <consortium name="EnsemblFungi"/>
        </authorList>
    </citation>
    <scope>IDENTIFICATION</scope>
    <source>
        <strain evidence="1">4287 / CBS 123668 / FGSC 9935 / NRRL 34936</strain>
    </source>
</reference>
<proteinExistence type="predicted"/>
<dbReference type="EnsemblFungi" id="FOXG_17573T0">
    <property type="protein sequence ID" value="FOXG_17573P0"/>
    <property type="gene ID" value="FOXG_17573"/>
</dbReference>
<protein>
    <submittedName>
        <fullName evidence="1">Uncharacterized protein</fullName>
    </submittedName>
</protein>
<dbReference type="Proteomes" id="UP000002489">
    <property type="component" value="Unassembled WGS sequence"/>
</dbReference>
<organism evidence="1 2">
    <name type="scientific">Fusarium oxysporum (strain Fo5176)</name>
    <name type="common">Fusarium vascular wilt</name>
    <dbReference type="NCBI Taxonomy" id="660025"/>
    <lineage>
        <taxon>Eukaryota</taxon>
        <taxon>Fungi</taxon>
        <taxon>Dikarya</taxon>
        <taxon>Ascomycota</taxon>
        <taxon>Pezizomycotina</taxon>
        <taxon>Sordariomycetes</taxon>
        <taxon>Hypocreomycetidae</taxon>
        <taxon>Hypocreales</taxon>
        <taxon>Nectriaceae</taxon>
        <taxon>Fusarium</taxon>
        <taxon>Fusarium oxysporum species complex</taxon>
    </lineage>
</organism>
<evidence type="ECO:0000313" key="2">
    <source>
        <dbReference type="Proteomes" id="UP000002489"/>
    </source>
</evidence>
<name>A0A0C4DJC3_FUSOF</name>
<gene>
    <name evidence="1" type="primary">28958321</name>
</gene>
<dbReference type="VEuPathDB" id="FungiDB:FOXG_17573"/>
<dbReference type="AlphaFoldDB" id="A0A0C4DJC3"/>
<sequence length="118" mass="12825">MQLGVVLIFGASCYSSFSESADIYEPRQTVLSSRRTVGVTVFWRTVLWAVMKLHRLSPTTSPLGRALVLVDLRDVAVLYAPPFCCAADPTQPLTGVHWVLDTGLGVQEVVNSMAVSTV</sequence>